<protein>
    <recommendedName>
        <fullName evidence="5">Malate dehydrogenase</fullName>
        <ecNumber evidence="5">1.1.1.37</ecNumber>
    </recommendedName>
</protein>
<dbReference type="InterPro" id="IPR001236">
    <property type="entry name" value="Lactate/malate_DH_N"/>
</dbReference>
<dbReference type="SUPFAM" id="SSF51735">
    <property type="entry name" value="NAD(P)-binding Rossmann-fold domains"/>
    <property type="match status" value="1"/>
</dbReference>
<dbReference type="InterPro" id="IPR001557">
    <property type="entry name" value="L-lactate/malate_DH"/>
</dbReference>
<feature type="binding site" evidence="5">
    <location>
        <position position="85"/>
    </location>
    <ligand>
        <name>substrate</name>
    </ligand>
</feature>
<keyword evidence="9" id="KW-1185">Reference proteome</keyword>
<dbReference type="GO" id="GO:0030060">
    <property type="term" value="F:L-malate dehydrogenase (NAD+) activity"/>
    <property type="evidence" value="ECO:0007669"/>
    <property type="project" value="UniProtKB-EC"/>
</dbReference>
<feature type="binding site" evidence="5">
    <location>
        <position position="98"/>
    </location>
    <ligand>
        <name>NAD(+)</name>
        <dbReference type="ChEBI" id="CHEBI:57540"/>
    </ligand>
</feature>
<gene>
    <name evidence="5" type="primary">mdh</name>
    <name evidence="8" type="ORF">J2Z79_002059</name>
</gene>
<dbReference type="NCBIfam" id="NF004863">
    <property type="entry name" value="PRK06223.1"/>
    <property type="match status" value="1"/>
</dbReference>
<evidence type="ECO:0000256" key="3">
    <source>
        <dbReference type="ARBA" id="ARBA00023002"/>
    </source>
</evidence>
<dbReference type="Proteomes" id="UP001519289">
    <property type="component" value="Unassembled WGS sequence"/>
</dbReference>
<dbReference type="Gene3D" id="3.90.110.10">
    <property type="entry name" value="Lactate dehydrogenase/glycoside hydrolase, family 4, C-terminal"/>
    <property type="match status" value="1"/>
</dbReference>
<comment type="function">
    <text evidence="5">Catalyzes the reversible oxidation of malate to oxaloacetate.</text>
</comment>
<name>A0ABS4JSX5_9FIRM</name>
<feature type="domain" description="Lactate/malate dehydrogenase C-terminal" evidence="7">
    <location>
        <begin position="150"/>
        <end position="306"/>
    </location>
</feature>
<evidence type="ECO:0000313" key="8">
    <source>
        <dbReference type="EMBL" id="MBP2018644.1"/>
    </source>
</evidence>
<comment type="caution">
    <text evidence="8">The sequence shown here is derived from an EMBL/GenBank/DDBJ whole genome shotgun (WGS) entry which is preliminary data.</text>
</comment>
<feature type="binding site" evidence="5">
    <location>
        <position position="34"/>
    </location>
    <ligand>
        <name>NAD(+)</name>
        <dbReference type="ChEBI" id="CHEBI:57540"/>
    </ligand>
</feature>
<dbReference type="Pfam" id="PF02866">
    <property type="entry name" value="Ldh_1_C"/>
    <property type="match status" value="1"/>
</dbReference>
<dbReference type="EMBL" id="JAGGLG010000015">
    <property type="protein sequence ID" value="MBP2018644.1"/>
    <property type="molecule type" value="Genomic_DNA"/>
</dbReference>
<sequence length="315" mass="33263">MRRHKIAIIGSGFTGQGTALFAAARDLGDIVLVDLPVKENYAKGVALDMTEAMPIYGNDTRLSGTADYAQIAGADVVVITAGVPRKPGMSREDLVNTNAAIVKDVAEKVAKYAPDAVIIVLSNPVDSMTYVALKASGFPKNRVIGQSGVLDTARYRTFLAEAIGCSFQDVVGCVLGGHGDDMVPLVRYTSAGGIPVEKLLPKETIDAIVERTRKGGGEIVNLMGTSAGYAPGMALVEMIEAILKDRKRILPSIAYLEGEYGYSDMCMGVMTILGGNGLEKVVEIELLPEEKAALDKSAAGVKQLVEMLKAGILAQ</sequence>
<feature type="binding site" evidence="5">
    <location>
        <position position="154"/>
    </location>
    <ligand>
        <name>substrate</name>
    </ligand>
</feature>
<dbReference type="InterPro" id="IPR036291">
    <property type="entry name" value="NAD(P)-bd_dom_sf"/>
</dbReference>
<evidence type="ECO:0000313" key="9">
    <source>
        <dbReference type="Proteomes" id="UP001519289"/>
    </source>
</evidence>
<comment type="similarity">
    <text evidence="5">Belongs to the LDH/MDH superfamily. MDH type 3 family.</text>
</comment>
<evidence type="ECO:0000256" key="1">
    <source>
        <dbReference type="ARBA" id="ARBA00006054"/>
    </source>
</evidence>
<dbReference type="PANTHER" id="PTHR43128:SF16">
    <property type="entry name" value="L-LACTATE DEHYDROGENASE"/>
    <property type="match status" value="1"/>
</dbReference>
<dbReference type="InterPro" id="IPR015955">
    <property type="entry name" value="Lactate_DH/Glyco_Ohase_4_C"/>
</dbReference>
<dbReference type="PANTHER" id="PTHR43128">
    <property type="entry name" value="L-2-HYDROXYCARBOXYLATE DEHYDROGENASE (NAD(P)(+))"/>
    <property type="match status" value="1"/>
</dbReference>
<dbReference type="RefSeq" id="WP_209466770.1">
    <property type="nucleotide sequence ID" value="NZ_JAGGLG010000015.1"/>
</dbReference>
<dbReference type="PIRSF" id="PIRSF000102">
    <property type="entry name" value="Lac_mal_DH"/>
    <property type="match status" value="1"/>
</dbReference>
<dbReference type="CDD" id="cd01339">
    <property type="entry name" value="LDH-like_MDH"/>
    <property type="match status" value="1"/>
</dbReference>
<evidence type="ECO:0000256" key="4">
    <source>
        <dbReference type="ARBA" id="ARBA00023027"/>
    </source>
</evidence>
<feature type="binding site" evidence="5">
    <location>
        <position position="123"/>
    </location>
    <ligand>
        <name>substrate</name>
    </ligand>
</feature>
<dbReference type="Gene3D" id="3.40.50.720">
    <property type="entry name" value="NAD(P)-binding Rossmann-like Domain"/>
    <property type="match status" value="1"/>
</dbReference>
<dbReference type="InterPro" id="IPR011275">
    <property type="entry name" value="Malate_DH_type3"/>
</dbReference>
<comment type="similarity">
    <text evidence="1">Belongs to the LDH/MDH superfamily. LDH family.</text>
</comment>
<evidence type="ECO:0000256" key="2">
    <source>
        <dbReference type="ARBA" id="ARBA00022532"/>
    </source>
</evidence>
<comment type="catalytic activity">
    <reaction evidence="5">
        <text>(S)-malate + NAD(+) = oxaloacetate + NADH + H(+)</text>
        <dbReference type="Rhea" id="RHEA:21432"/>
        <dbReference type="ChEBI" id="CHEBI:15378"/>
        <dbReference type="ChEBI" id="CHEBI:15589"/>
        <dbReference type="ChEBI" id="CHEBI:16452"/>
        <dbReference type="ChEBI" id="CHEBI:57540"/>
        <dbReference type="ChEBI" id="CHEBI:57945"/>
        <dbReference type="EC" id="1.1.1.37"/>
    </reaction>
</comment>
<evidence type="ECO:0000256" key="5">
    <source>
        <dbReference type="HAMAP-Rule" id="MF_00487"/>
    </source>
</evidence>
<keyword evidence="2 5" id="KW-0816">Tricarboxylic acid cycle</keyword>
<dbReference type="EC" id="1.1.1.37" evidence="5"/>
<reference evidence="8 9" key="1">
    <citation type="submission" date="2021-03" db="EMBL/GenBank/DDBJ databases">
        <title>Genomic Encyclopedia of Type Strains, Phase IV (KMG-IV): sequencing the most valuable type-strain genomes for metagenomic binning, comparative biology and taxonomic classification.</title>
        <authorList>
            <person name="Goeker M."/>
        </authorList>
    </citation>
    <scope>NUCLEOTIDE SEQUENCE [LARGE SCALE GENOMIC DNA]</scope>
    <source>
        <strain evidence="8 9">DSM 27138</strain>
    </source>
</reference>
<evidence type="ECO:0000259" key="6">
    <source>
        <dbReference type="Pfam" id="PF00056"/>
    </source>
</evidence>
<feature type="binding site" evidence="5">
    <location>
        <begin position="121"/>
        <end position="123"/>
    </location>
    <ligand>
        <name>NAD(+)</name>
        <dbReference type="ChEBI" id="CHEBI:57540"/>
    </ligand>
</feature>
<keyword evidence="4 5" id="KW-0520">NAD</keyword>
<feature type="binding site" evidence="5">
    <location>
        <begin position="10"/>
        <end position="15"/>
    </location>
    <ligand>
        <name>NAD(+)</name>
        <dbReference type="ChEBI" id="CHEBI:57540"/>
    </ligand>
</feature>
<feature type="domain" description="Lactate/malate dehydrogenase N-terminal" evidence="6">
    <location>
        <begin position="5"/>
        <end position="145"/>
    </location>
</feature>
<accession>A0ABS4JSX5</accession>
<feature type="active site" description="Proton acceptor" evidence="5">
    <location>
        <position position="178"/>
    </location>
</feature>
<dbReference type="InterPro" id="IPR022383">
    <property type="entry name" value="Lactate/malate_DH_C"/>
</dbReference>
<keyword evidence="3 5" id="KW-0560">Oxidoreductase</keyword>
<evidence type="ECO:0000259" key="7">
    <source>
        <dbReference type="Pfam" id="PF02866"/>
    </source>
</evidence>
<organism evidence="8 9">
    <name type="scientific">Symbiobacterium terraclitae</name>
    <dbReference type="NCBI Taxonomy" id="557451"/>
    <lineage>
        <taxon>Bacteria</taxon>
        <taxon>Bacillati</taxon>
        <taxon>Bacillota</taxon>
        <taxon>Clostridia</taxon>
        <taxon>Eubacteriales</taxon>
        <taxon>Symbiobacteriaceae</taxon>
        <taxon>Symbiobacterium</taxon>
    </lineage>
</organism>
<dbReference type="HAMAP" id="MF_00487">
    <property type="entry name" value="Malate_dehydrog_3"/>
    <property type="match status" value="1"/>
</dbReference>
<dbReference type="SUPFAM" id="SSF56327">
    <property type="entry name" value="LDH C-terminal domain-like"/>
    <property type="match status" value="1"/>
</dbReference>
<feature type="binding site" evidence="5">
    <location>
        <position position="91"/>
    </location>
    <ligand>
        <name>substrate</name>
    </ligand>
</feature>
<dbReference type="Pfam" id="PF00056">
    <property type="entry name" value="Ldh_1_N"/>
    <property type="match status" value="1"/>
</dbReference>
<dbReference type="PRINTS" id="PR00086">
    <property type="entry name" value="LLDHDRGNASE"/>
</dbReference>
<dbReference type="NCBIfam" id="TIGR01763">
    <property type="entry name" value="MalateDH_bact"/>
    <property type="match status" value="1"/>
</dbReference>
<proteinExistence type="inferred from homology"/>